<dbReference type="InterPro" id="IPR036388">
    <property type="entry name" value="WH-like_DNA-bd_sf"/>
</dbReference>
<gene>
    <name evidence="2" type="ORF">OL599_18940</name>
</gene>
<dbReference type="InterPro" id="IPR048933">
    <property type="entry name" value="B_lactamase-like_C"/>
</dbReference>
<dbReference type="Gene3D" id="3.60.15.10">
    <property type="entry name" value="Ribonuclease Z/Hydroxyacylglutathione hydrolase-like"/>
    <property type="match status" value="1"/>
</dbReference>
<dbReference type="InterPro" id="IPR036866">
    <property type="entry name" value="RibonucZ/Hydroxyglut_hydro"/>
</dbReference>
<dbReference type="PANTHER" id="PTHR23131:SF4">
    <property type="entry name" value="METALLO-BETA-LACTAMASE SUPERFAMILY POTEIN"/>
    <property type="match status" value="1"/>
</dbReference>
<dbReference type="AlphaFoldDB" id="A0AA42CFH8"/>
<dbReference type="InterPro" id="IPR001279">
    <property type="entry name" value="Metallo-B-lactamas"/>
</dbReference>
<dbReference type="RefSeq" id="WP_264715461.1">
    <property type="nucleotide sequence ID" value="NZ_JAPDNT010000022.1"/>
</dbReference>
<keyword evidence="3" id="KW-1185">Reference proteome</keyword>
<organism evidence="2 3">
    <name type="scientific">Limobrevibacterium gyesilva</name>
    <dbReference type="NCBI Taxonomy" id="2991712"/>
    <lineage>
        <taxon>Bacteria</taxon>
        <taxon>Pseudomonadati</taxon>
        <taxon>Pseudomonadota</taxon>
        <taxon>Alphaproteobacteria</taxon>
        <taxon>Acetobacterales</taxon>
        <taxon>Acetobacteraceae</taxon>
        <taxon>Limobrevibacterium</taxon>
    </lineage>
</organism>
<dbReference type="InterPro" id="IPR050662">
    <property type="entry name" value="Sec-metab_biosynth-thioest"/>
</dbReference>
<dbReference type="SUPFAM" id="SSF56281">
    <property type="entry name" value="Metallo-hydrolase/oxidoreductase"/>
    <property type="match status" value="1"/>
</dbReference>
<feature type="domain" description="Metallo-beta-lactamase" evidence="1">
    <location>
        <begin position="43"/>
        <end position="260"/>
    </location>
</feature>
<dbReference type="SMART" id="SM00849">
    <property type="entry name" value="Lactamase_B"/>
    <property type="match status" value="1"/>
</dbReference>
<dbReference type="EMBL" id="JAPDNT010000022">
    <property type="protein sequence ID" value="MCW3476644.1"/>
    <property type="molecule type" value="Genomic_DNA"/>
</dbReference>
<accession>A0AA42CFH8</accession>
<dbReference type="PANTHER" id="PTHR23131">
    <property type="entry name" value="ENDORIBONUCLEASE LACTB2"/>
    <property type="match status" value="1"/>
</dbReference>
<dbReference type="Gene3D" id="1.10.10.10">
    <property type="entry name" value="Winged helix-like DNA-binding domain superfamily/Winged helix DNA-binding domain"/>
    <property type="match status" value="1"/>
</dbReference>
<name>A0AA42CFH8_9PROT</name>
<reference evidence="2" key="2">
    <citation type="submission" date="2022-10" db="EMBL/GenBank/DDBJ databases">
        <authorList>
            <person name="Trinh H.N."/>
        </authorList>
    </citation>
    <scope>NUCLEOTIDE SEQUENCE</scope>
    <source>
        <strain evidence="2">RN2-1</strain>
    </source>
</reference>
<comment type="caution">
    <text evidence="2">The sequence shown here is derived from an EMBL/GenBank/DDBJ whole genome shotgun (WGS) entry which is preliminary data.</text>
</comment>
<protein>
    <submittedName>
        <fullName evidence="2">MBL fold metallo-hydrolase</fullName>
    </submittedName>
</protein>
<reference evidence="2" key="1">
    <citation type="submission" date="2022-09" db="EMBL/GenBank/DDBJ databases">
        <title>Rhodovastum sp. nov. RN2-1 isolated from soil in Seongnam, South Korea.</title>
        <authorList>
            <person name="Le N.T."/>
        </authorList>
    </citation>
    <scope>NUCLEOTIDE SEQUENCE</scope>
    <source>
        <strain evidence="2">RN2-1</strain>
    </source>
</reference>
<dbReference type="Pfam" id="PF21221">
    <property type="entry name" value="B_lactamase-like_C"/>
    <property type="match status" value="1"/>
</dbReference>
<evidence type="ECO:0000313" key="2">
    <source>
        <dbReference type="EMBL" id="MCW3476644.1"/>
    </source>
</evidence>
<evidence type="ECO:0000313" key="3">
    <source>
        <dbReference type="Proteomes" id="UP001165679"/>
    </source>
</evidence>
<sequence>MSATASAADLIFPRPVPPAPGEIAEIAPGILWLRLALPFQLDHVNIYLLEDGPGWAVLDTGIADLRTRTVWQSVLAERLQGRPLTRLIVTHFHPDHLGLAGWMTEELGLELYMSQVEYLQGLNLRHNPAALGTASHRDFYLKHGLDPATTATVMSRGHAYLKLTTGLPPAYHRLAAGERLRIGGRDFEILTGGGHAPEQVMLLCRDEGIFLAADQVLARISPNIGVWPWEPLADPLGAYLHSLAALRQQVPDDALVLPAHNLPFYGLHQRIADLERHHALRCDEIVAACAAGPRTTAEVLPVLFPRALDAHQMGFAFGEVLAHVNHMVRLGRLALEPGTDGKLRVRRT</sequence>
<proteinExistence type="predicted"/>
<dbReference type="Pfam" id="PF00753">
    <property type="entry name" value="Lactamase_B"/>
    <property type="match status" value="1"/>
</dbReference>
<dbReference type="Proteomes" id="UP001165679">
    <property type="component" value="Unassembled WGS sequence"/>
</dbReference>
<evidence type="ECO:0000259" key="1">
    <source>
        <dbReference type="SMART" id="SM00849"/>
    </source>
</evidence>